<dbReference type="Pfam" id="PF05653">
    <property type="entry name" value="Mg_trans_NIPA"/>
    <property type="match status" value="1"/>
</dbReference>
<dbReference type="Proteomes" id="UP001642483">
    <property type="component" value="Unassembled WGS sequence"/>
</dbReference>
<evidence type="ECO:0000313" key="9">
    <source>
        <dbReference type="Proteomes" id="UP001642483"/>
    </source>
</evidence>
<feature type="region of interest" description="Disordered" evidence="6">
    <location>
        <begin position="375"/>
        <end position="396"/>
    </location>
</feature>
<reference evidence="8 9" key="1">
    <citation type="submission" date="2024-02" db="EMBL/GenBank/DDBJ databases">
        <authorList>
            <person name="Daric V."/>
            <person name="Darras S."/>
        </authorList>
    </citation>
    <scope>NUCLEOTIDE SEQUENCE [LARGE SCALE GENOMIC DNA]</scope>
</reference>
<feature type="transmembrane region" description="Helical" evidence="7">
    <location>
        <begin position="74"/>
        <end position="95"/>
    </location>
</feature>
<proteinExistence type="inferred from homology"/>
<evidence type="ECO:0000256" key="5">
    <source>
        <dbReference type="ARBA" id="ARBA00023136"/>
    </source>
</evidence>
<feature type="transmembrane region" description="Helical" evidence="7">
    <location>
        <begin position="264"/>
        <end position="283"/>
    </location>
</feature>
<feature type="compositionally biased region" description="Basic and acidic residues" evidence="6">
    <location>
        <begin position="382"/>
        <end position="396"/>
    </location>
</feature>
<name>A0ABP0FKQ3_CLALP</name>
<feature type="transmembrane region" description="Helical" evidence="7">
    <location>
        <begin position="127"/>
        <end position="147"/>
    </location>
</feature>
<comment type="similarity">
    <text evidence="2">Belongs to the NIPA family.</text>
</comment>
<evidence type="ECO:0000313" key="8">
    <source>
        <dbReference type="EMBL" id="CAK8678947.1"/>
    </source>
</evidence>
<feature type="transmembrane region" description="Helical" evidence="7">
    <location>
        <begin position="232"/>
        <end position="252"/>
    </location>
</feature>
<comment type="caution">
    <text evidence="8">The sequence shown here is derived from an EMBL/GenBank/DDBJ whole genome shotgun (WGS) entry which is preliminary data.</text>
</comment>
<evidence type="ECO:0000256" key="2">
    <source>
        <dbReference type="ARBA" id="ARBA00007230"/>
    </source>
</evidence>
<keyword evidence="9" id="KW-1185">Reference proteome</keyword>
<protein>
    <recommendedName>
        <fullName evidence="10">NIPA-like protein 2</fullName>
    </recommendedName>
</protein>
<evidence type="ECO:0000256" key="6">
    <source>
        <dbReference type="SAM" id="MobiDB-lite"/>
    </source>
</evidence>
<evidence type="ECO:0000256" key="7">
    <source>
        <dbReference type="SAM" id="Phobius"/>
    </source>
</evidence>
<dbReference type="PANTHER" id="PTHR12570:SF65">
    <property type="entry name" value="MAGNESIUM TRANSPORTER NIPA9-RELATED"/>
    <property type="match status" value="1"/>
</dbReference>
<feature type="transmembrane region" description="Helical" evidence="7">
    <location>
        <begin position="34"/>
        <end position="53"/>
    </location>
</feature>
<evidence type="ECO:0000256" key="3">
    <source>
        <dbReference type="ARBA" id="ARBA00022692"/>
    </source>
</evidence>
<dbReference type="InterPro" id="IPR037185">
    <property type="entry name" value="EmrE-like"/>
</dbReference>
<dbReference type="EMBL" id="CAWYQH010000057">
    <property type="protein sequence ID" value="CAK8678947.1"/>
    <property type="molecule type" value="Genomic_DNA"/>
</dbReference>
<dbReference type="SUPFAM" id="SSF103481">
    <property type="entry name" value="Multidrug resistance efflux transporter EmrE"/>
    <property type="match status" value="1"/>
</dbReference>
<feature type="compositionally biased region" description="Low complexity" evidence="6">
    <location>
        <begin position="329"/>
        <end position="349"/>
    </location>
</feature>
<organism evidence="8 9">
    <name type="scientific">Clavelina lepadiformis</name>
    <name type="common">Light-bulb sea squirt</name>
    <name type="synonym">Ascidia lepadiformis</name>
    <dbReference type="NCBI Taxonomy" id="159417"/>
    <lineage>
        <taxon>Eukaryota</taxon>
        <taxon>Metazoa</taxon>
        <taxon>Chordata</taxon>
        <taxon>Tunicata</taxon>
        <taxon>Ascidiacea</taxon>
        <taxon>Aplousobranchia</taxon>
        <taxon>Clavelinidae</taxon>
        <taxon>Clavelina</taxon>
    </lineage>
</organism>
<evidence type="ECO:0000256" key="1">
    <source>
        <dbReference type="ARBA" id="ARBA00004141"/>
    </source>
</evidence>
<gene>
    <name evidence="8" type="ORF">CVLEPA_LOCUS9220</name>
</gene>
<dbReference type="PANTHER" id="PTHR12570">
    <property type="match status" value="1"/>
</dbReference>
<feature type="transmembrane region" description="Helical" evidence="7">
    <location>
        <begin position="193"/>
        <end position="212"/>
    </location>
</feature>
<dbReference type="InterPro" id="IPR008521">
    <property type="entry name" value="Mg_trans_NIPA"/>
</dbReference>
<feature type="transmembrane region" description="Helical" evidence="7">
    <location>
        <begin position="167"/>
        <end position="186"/>
    </location>
</feature>
<feature type="transmembrane region" description="Helical" evidence="7">
    <location>
        <begin position="295"/>
        <end position="313"/>
    </location>
</feature>
<evidence type="ECO:0008006" key="10">
    <source>
        <dbReference type="Google" id="ProtNLM"/>
    </source>
</evidence>
<feature type="transmembrane region" description="Helical" evidence="7">
    <location>
        <begin position="101"/>
        <end position="120"/>
    </location>
</feature>
<keyword evidence="4 7" id="KW-1133">Transmembrane helix</keyword>
<keyword evidence="5 7" id="KW-0472">Membrane</keyword>
<feature type="region of interest" description="Disordered" evidence="6">
    <location>
        <begin position="321"/>
        <end position="349"/>
    </location>
</feature>
<evidence type="ECO:0000256" key="4">
    <source>
        <dbReference type="ARBA" id="ARBA00022989"/>
    </source>
</evidence>
<keyword evidence="3 7" id="KW-0812">Transmembrane</keyword>
<sequence length="427" mass="46718">MEMIITESYNATTSSHTNTTIPAEPNVAFDGHELIGLALALGGNLLISISLTVQKKAHNRLGQDSGMKYCLDKWWWLGMFLMIGGELGNFMAYGFAPASLVAPLGSVAVIANAIIAFVFLREPISMPSMMGVTLVIVGSVTLISFSARGSPTLTSVEIVTYLQAWTFLLYVGIEIVVLAILLYLKFVRGNEHLIILLLLVAIIASITIIAAKAVSTMISETIFQGRQQILNAFFWVSLIILPITTATQIRFLNRAMQLYDVSDVVPVNFIFFTISAILAGAIFYKEFKGVAFDRIFIFLFGCILSFIGVYIIAHQDEYKEKKEENRNRTGTGDSGLDPGSSDGSSSSFSSEILTLSDSEASASGNAISCKDKRESAIISRNKTPEHSETTKLVENPRRTSESWKNVFYEAVKALKSSTVVKLVQPSN</sequence>
<comment type="subcellular location">
    <subcellularLocation>
        <location evidence="1">Membrane</location>
        <topology evidence="1">Multi-pass membrane protein</topology>
    </subcellularLocation>
</comment>
<accession>A0ABP0FKQ3</accession>